<feature type="domain" description="Co-chaperone DjlA N-terminal" evidence="1">
    <location>
        <begin position="16"/>
        <end position="113"/>
    </location>
</feature>
<dbReference type="CDD" id="cd07177">
    <property type="entry name" value="terB_like"/>
    <property type="match status" value="1"/>
</dbReference>
<dbReference type="EMBL" id="LAZR01000036">
    <property type="protein sequence ID" value="KKO01263.1"/>
    <property type="molecule type" value="Genomic_DNA"/>
</dbReference>
<dbReference type="InterPro" id="IPR029024">
    <property type="entry name" value="TerB-like"/>
</dbReference>
<dbReference type="Pfam" id="PF05099">
    <property type="entry name" value="TerB"/>
    <property type="match status" value="1"/>
</dbReference>
<name>A0A0F9VN07_9ZZZZ</name>
<dbReference type="Gene3D" id="1.10.3680.10">
    <property type="entry name" value="TerB-like"/>
    <property type="match status" value="1"/>
</dbReference>
<organism evidence="2">
    <name type="scientific">marine sediment metagenome</name>
    <dbReference type="NCBI Taxonomy" id="412755"/>
    <lineage>
        <taxon>unclassified sequences</taxon>
        <taxon>metagenomes</taxon>
        <taxon>ecological metagenomes</taxon>
    </lineage>
</organism>
<dbReference type="SUPFAM" id="SSF158682">
    <property type="entry name" value="TerB-like"/>
    <property type="match status" value="1"/>
</dbReference>
<proteinExistence type="predicted"/>
<evidence type="ECO:0000313" key="2">
    <source>
        <dbReference type="EMBL" id="KKO01263.1"/>
    </source>
</evidence>
<gene>
    <name evidence="2" type="ORF">LCGC14_0118500</name>
</gene>
<dbReference type="InterPro" id="IPR007791">
    <property type="entry name" value="DjlA_N"/>
</dbReference>
<evidence type="ECO:0000259" key="1">
    <source>
        <dbReference type="Pfam" id="PF05099"/>
    </source>
</evidence>
<dbReference type="AlphaFoldDB" id="A0A0F9VN07"/>
<protein>
    <recommendedName>
        <fullName evidence="1">Co-chaperone DjlA N-terminal domain-containing protein</fullName>
    </recommendedName>
</protein>
<accession>A0A0F9VN07</accession>
<reference evidence="2" key="1">
    <citation type="journal article" date="2015" name="Nature">
        <title>Complex archaea that bridge the gap between prokaryotes and eukaryotes.</title>
        <authorList>
            <person name="Spang A."/>
            <person name="Saw J.H."/>
            <person name="Jorgensen S.L."/>
            <person name="Zaremba-Niedzwiedzka K."/>
            <person name="Martijn J."/>
            <person name="Lind A.E."/>
            <person name="van Eijk R."/>
            <person name="Schleper C."/>
            <person name="Guy L."/>
            <person name="Ettema T.J."/>
        </authorList>
    </citation>
    <scope>NUCLEOTIDE SEQUENCE</scope>
</reference>
<comment type="caution">
    <text evidence="2">The sequence shown here is derived from an EMBL/GenBank/DDBJ whole genome shotgun (WGS) entry which is preliminary data.</text>
</comment>
<sequence length="140" mass="16045">MSFADLYSSGEHRRNVAHFAALATLASIDGEISTEERKLLDRFASKLDITESEYEEVLSKGNKYPIDSTPDSEKRLERLFDLFRIVYSDHEIDDEERILIKKYAIGLGFTGEKADSVIERSIAIFGGKIDFEDYLYLVKH</sequence>